<dbReference type="EMBL" id="AP019620">
    <property type="protein sequence ID" value="BBJ38329.1"/>
    <property type="molecule type" value="Genomic_DNA"/>
</dbReference>
<keyword evidence="3 5" id="KW-1133">Transmembrane helix</keyword>
<dbReference type="Proteomes" id="UP000463951">
    <property type="component" value="Chromosome"/>
</dbReference>
<dbReference type="PANTHER" id="PTHR23508">
    <property type="entry name" value="CARBOXYLIC ACID TRANSPORTER PROTEIN HOMOLOG"/>
    <property type="match status" value="1"/>
</dbReference>
<feature type="transmembrane region" description="Helical" evidence="5">
    <location>
        <begin position="379"/>
        <end position="398"/>
    </location>
</feature>
<dbReference type="InterPro" id="IPR020846">
    <property type="entry name" value="MFS_dom"/>
</dbReference>
<dbReference type="AlphaFoldDB" id="A0A499UMF7"/>
<organism evidence="7 8">
    <name type="scientific">Streptomyces antimycoticus</name>
    <dbReference type="NCBI Taxonomy" id="68175"/>
    <lineage>
        <taxon>Bacteria</taxon>
        <taxon>Bacillati</taxon>
        <taxon>Actinomycetota</taxon>
        <taxon>Actinomycetes</taxon>
        <taxon>Kitasatosporales</taxon>
        <taxon>Streptomycetaceae</taxon>
        <taxon>Streptomyces</taxon>
        <taxon>Streptomyces violaceusniger group</taxon>
    </lineage>
</organism>
<dbReference type="GO" id="GO:0005886">
    <property type="term" value="C:plasma membrane"/>
    <property type="evidence" value="ECO:0007669"/>
    <property type="project" value="UniProtKB-SubCell"/>
</dbReference>
<dbReference type="CDD" id="cd17365">
    <property type="entry name" value="MFS_PcaK_like"/>
    <property type="match status" value="1"/>
</dbReference>
<dbReference type="SUPFAM" id="SSF103473">
    <property type="entry name" value="MFS general substrate transporter"/>
    <property type="match status" value="1"/>
</dbReference>
<reference evidence="7 8" key="1">
    <citation type="journal article" date="2020" name="Int. J. Syst. Evol. Microbiol.">
        <title>Reclassification of Streptomyces castelarensis and Streptomyces sporoclivatus as later heterotypic synonyms of Streptomyces antimycoticus.</title>
        <authorList>
            <person name="Komaki H."/>
            <person name="Tamura T."/>
        </authorList>
    </citation>
    <scope>NUCLEOTIDE SEQUENCE [LARGE SCALE GENOMIC DNA]</scope>
    <source>
        <strain evidence="7 8">NBRC 100767</strain>
    </source>
</reference>
<feature type="transmembrane region" description="Helical" evidence="5">
    <location>
        <begin position="53"/>
        <end position="71"/>
    </location>
</feature>
<dbReference type="InterPro" id="IPR005829">
    <property type="entry name" value="Sugar_transporter_CS"/>
</dbReference>
<feature type="transmembrane region" description="Helical" evidence="5">
    <location>
        <begin position="312"/>
        <end position="336"/>
    </location>
</feature>
<evidence type="ECO:0000313" key="8">
    <source>
        <dbReference type="Proteomes" id="UP000463951"/>
    </source>
</evidence>
<evidence type="ECO:0000313" key="7">
    <source>
        <dbReference type="EMBL" id="BBJ38329.1"/>
    </source>
</evidence>
<accession>A0A499UMF7</accession>
<evidence type="ECO:0000256" key="4">
    <source>
        <dbReference type="ARBA" id="ARBA00023136"/>
    </source>
</evidence>
<proteinExistence type="predicted"/>
<feature type="transmembrane region" description="Helical" evidence="5">
    <location>
        <begin position="108"/>
        <end position="132"/>
    </location>
</feature>
<dbReference type="PROSITE" id="PS50850">
    <property type="entry name" value="MFS"/>
    <property type="match status" value="1"/>
</dbReference>
<evidence type="ECO:0000256" key="5">
    <source>
        <dbReference type="SAM" id="Phobius"/>
    </source>
</evidence>
<gene>
    <name evidence="7" type="ORF">SSPO_010470</name>
</gene>
<dbReference type="InterPro" id="IPR036259">
    <property type="entry name" value="MFS_trans_sf"/>
</dbReference>
<feature type="transmembrane region" description="Helical" evidence="5">
    <location>
        <begin position="257"/>
        <end position="278"/>
    </location>
</feature>
<feature type="domain" description="Major facilitator superfamily (MFS) profile" evidence="6">
    <location>
        <begin position="15"/>
        <end position="403"/>
    </location>
</feature>
<dbReference type="GO" id="GO:0046943">
    <property type="term" value="F:carboxylic acid transmembrane transporter activity"/>
    <property type="evidence" value="ECO:0007669"/>
    <property type="project" value="TreeGrafter"/>
</dbReference>
<dbReference type="Pfam" id="PF07690">
    <property type="entry name" value="MFS_1"/>
    <property type="match status" value="1"/>
</dbReference>
<keyword evidence="4 5" id="KW-0472">Membrane</keyword>
<feature type="transmembrane region" description="Helical" evidence="5">
    <location>
        <begin position="173"/>
        <end position="191"/>
    </location>
</feature>
<dbReference type="Gene3D" id="1.20.1250.20">
    <property type="entry name" value="MFS general substrate transporter like domains"/>
    <property type="match status" value="2"/>
</dbReference>
<evidence type="ECO:0000259" key="6">
    <source>
        <dbReference type="PROSITE" id="PS50850"/>
    </source>
</evidence>
<dbReference type="PANTHER" id="PTHR23508:SF10">
    <property type="entry name" value="CARBOXYLIC ACID TRANSPORTER PROTEIN HOMOLOG"/>
    <property type="match status" value="1"/>
</dbReference>
<feature type="transmembrane region" description="Helical" evidence="5">
    <location>
        <begin position="348"/>
        <end position="367"/>
    </location>
</feature>
<keyword evidence="2 5" id="KW-0812">Transmembrane</keyword>
<evidence type="ECO:0000256" key="1">
    <source>
        <dbReference type="ARBA" id="ARBA00004651"/>
    </source>
</evidence>
<comment type="subcellular location">
    <subcellularLocation>
        <location evidence="1">Cell membrane</location>
        <topology evidence="1">Multi-pass membrane protein</topology>
    </subcellularLocation>
</comment>
<feature type="transmembrane region" description="Helical" evidence="5">
    <location>
        <begin position="290"/>
        <end position="306"/>
    </location>
</feature>
<feature type="transmembrane region" description="Helical" evidence="5">
    <location>
        <begin position="144"/>
        <end position="167"/>
    </location>
</feature>
<dbReference type="PROSITE" id="PS00216">
    <property type="entry name" value="SUGAR_TRANSPORT_1"/>
    <property type="match status" value="1"/>
</dbReference>
<protein>
    <submittedName>
        <fullName evidence="7">MFS transporter</fullName>
    </submittedName>
</protein>
<name>A0A499UMF7_9ACTN</name>
<dbReference type="InterPro" id="IPR011701">
    <property type="entry name" value="MFS"/>
</dbReference>
<feature type="transmembrane region" description="Helical" evidence="5">
    <location>
        <begin position="221"/>
        <end position="245"/>
    </location>
</feature>
<sequence>MVIAMPSTAPRTSAVLLLCAVCMVLEGYDVIAFGATLPHLLADSGWNLTSRQAGFLGSLTPIGMLFGALLMGWAADLIGRRRLVLISVSLFSGAMLACGMAPNAELFGVSRFAVGLGVGGVLPTVAALVYEYAPDHRRNLYTTLAFAGAGVGGALAAVIAATLVPGLGFRFEFLAGGLAALIVLPLAYFHLPRSADLPTAGQAAAEYSGLRRFAVLFTRPYLLTTITFGAAMFSALLVVFGLSTWLPVLMRTAGYPLGSALTFLVVLNLGTAVGPVVMGKLADRIGSRRAVIISFMTAVVGVATLSQPLSMLLVYIAVVLAGIGSLGTQILLNVYIAGRYPAEFRATALGTALALGRLGGIAGPLYGGVLLDSHLPSAWNFYAFALPAAVGALLIVFLPHPRRESERPISLNVVRDPV</sequence>
<feature type="transmembrane region" description="Helical" evidence="5">
    <location>
        <begin position="83"/>
        <end position="102"/>
    </location>
</feature>
<evidence type="ECO:0000256" key="2">
    <source>
        <dbReference type="ARBA" id="ARBA00022692"/>
    </source>
</evidence>
<evidence type="ECO:0000256" key="3">
    <source>
        <dbReference type="ARBA" id="ARBA00022989"/>
    </source>
</evidence>